<dbReference type="WBParaSite" id="GPUH_0002485801-mRNA-1">
    <property type="protein sequence ID" value="GPUH_0002485801-mRNA-1"/>
    <property type="gene ID" value="GPUH_0002485801"/>
</dbReference>
<reference evidence="1 2" key="2">
    <citation type="submission" date="2018-11" db="EMBL/GenBank/DDBJ databases">
        <authorList>
            <consortium name="Pathogen Informatics"/>
        </authorList>
    </citation>
    <scope>NUCLEOTIDE SEQUENCE [LARGE SCALE GENOMIC DNA]</scope>
</reference>
<gene>
    <name evidence="1" type="ORF">GPUH_LOCUS24827</name>
</gene>
<protein>
    <submittedName>
        <fullName evidence="3">RUN domain-containing protein</fullName>
    </submittedName>
</protein>
<proteinExistence type="predicted"/>
<evidence type="ECO:0000313" key="1">
    <source>
        <dbReference type="EMBL" id="VDN43382.1"/>
    </source>
</evidence>
<reference evidence="3" key="1">
    <citation type="submission" date="2016-06" db="UniProtKB">
        <authorList>
            <consortium name="WormBaseParasite"/>
        </authorList>
    </citation>
    <scope>IDENTIFICATION</scope>
</reference>
<keyword evidence="2" id="KW-1185">Reference proteome</keyword>
<dbReference type="AlphaFoldDB" id="A0A183EV37"/>
<dbReference type="EMBL" id="UYRT01102663">
    <property type="protein sequence ID" value="VDN43382.1"/>
    <property type="molecule type" value="Genomic_DNA"/>
</dbReference>
<evidence type="ECO:0000313" key="3">
    <source>
        <dbReference type="WBParaSite" id="GPUH_0002485801-mRNA-1"/>
    </source>
</evidence>
<evidence type="ECO:0000313" key="2">
    <source>
        <dbReference type="Proteomes" id="UP000271098"/>
    </source>
</evidence>
<organism evidence="3">
    <name type="scientific">Gongylonema pulchrum</name>
    <dbReference type="NCBI Taxonomy" id="637853"/>
    <lineage>
        <taxon>Eukaryota</taxon>
        <taxon>Metazoa</taxon>
        <taxon>Ecdysozoa</taxon>
        <taxon>Nematoda</taxon>
        <taxon>Chromadorea</taxon>
        <taxon>Rhabditida</taxon>
        <taxon>Spirurina</taxon>
        <taxon>Spiruromorpha</taxon>
        <taxon>Spiruroidea</taxon>
        <taxon>Gongylonematidae</taxon>
        <taxon>Gongylonema</taxon>
    </lineage>
</organism>
<dbReference type="Proteomes" id="UP000271098">
    <property type="component" value="Unassembled WGS sequence"/>
</dbReference>
<sequence length="143" mass="16306">MYHLLNSLAIAAGEALVVSRYLCCMTFLELLDWLAQRAEQDALWNRFSARLLTGASIYGLPLESVLETILLSVKDVKKLQHLFGSQLHENHVVKYVFYDRSLFLKVYSPDIVKKLAQCLQISNNDKNGLFYNPIFASLPGFCF</sequence>
<name>A0A183EV37_9BILA</name>
<accession>A0A183EV37</accession>
<dbReference type="OrthoDB" id="10258062at2759"/>